<evidence type="ECO:0000313" key="2">
    <source>
        <dbReference type="Proteomes" id="UP000294813"/>
    </source>
</evidence>
<organism evidence="1 2">
    <name type="scientific">Heliophilum fasciatum</name>
    <dbReference type="NCBI Taxonomy" id="35700"/>
    <lineage>
        <taxon>Bacteria</taxon>
        <taxon>Bacillati</taxon>
        <taxon>Bacillota</taxon>
        <taxon>Clostridia</taxon>
        <taxon>Eubacteriales</taxon>
        <taxon>Heliobacteriaceae</taxon>
        <taxon>Heliophilum</taxon>
    </lineage>
</organism>
<sequence>MTVSSQVKQTLASVKGARSTLQSFAIIEENQEAHAIFSRNIDRLDQVIADFERRVQELEFAEPQYKGF</sequence>
<dbReference type="AlphaFoldDB" id="A0A4R2RMX3"/>
<dbReference type="InterPro" id="IPR012452">
    <property type="entry name" value="DUF1657"/>
</dbReference>
<dbReference type="EMBL" id="SLXT01000010">
    <property type="protein sequence ID" value="TCP64384.1"/>
    <property type="molecule type" value="Genomic_DNA"/>
</dbReference>
<evidence type="ECO:0000313" key="1">
    <source>
        <dbReference type="EMBL" id="TCP64384.1"/>
    </source>
</evidence>
<dbReference type="Pfam" id="PF07870">
    <property type="entry name" value="DUF1657"/>
    <property type="match status" value="1"/>
</dbReference>
<gene>
    <name evidence="1" type="ORF">EDD73_11083</name>
</gene>
<protein>
    <submittedName>
        <fullName evidence="1">Uncharacterized protein DUF1657</fullName>
    </submittedName>
</protein>
<dbReference type="RefSeq" id="WP_131919119.1">
    <property type="nucleotide sequence ID" value="NZ_JAOQNU010000010.1"/>
</dbReference>
<proteinExistence type="predicted"/>
<dbReference type="OrthoDB" id="1684731at2"/>
<keyword evidence="2" id="KW-1185">Reference proteome</keyword>
<dbReference type="Proteomes" id="UP000294813">
    <property type="component" value="Unassembled WGS sequence"/>
</dbReference>
<name>A0A4R2RMX3_9FIRM</name>
<reference evidence="1 2" key="1">
    <citation type="submission" date="2019-03" db="EMBL/GenBank/DDBJ databases">
        <title>Genomic Encyclopedia of Type Strains, Phase IV (KMG-IV): sequencing the most valuable type-strain genomes for metagenomic binning, comparative biology and taxonomic classification.</title>
        <authorList>
            <person name="Goeker M."/>
        </authorList>
    </citation>
    <scope>NUCLEOTIDE SEQUENCE [LARGE SCALE GENOMIC DNA]</scope>
    <source>
        <strain evidence="1 2">DSM 11170</strain>
    </source>
</reference>
<comment type="caution">
    <text evidence="1">The sequence shown here is derived from an EMBL/GenBank/DDBJ whole genome shotgun (WGS) entry which is preliminary data.</text>
</comment>
<accession>A0A4R2RMX3</accession>